<sequence>MGDAVELERLPLDRRFTRQPEPGLPADQLVRVPERRSGVVGGEEAAEVVHAEEHGEQGDLPDDPPPSPARLWFHGLLRHPLDRHLRHADPPAQTERTFS</sequence>
<proteinExistence type="predicted"/>
<gene>
    <name evidence="1" type="ORF">GCM10009804_40380</name>
</gene>
<dbReference type="EMBL" id="BAAAPH010000012">
    <property type="protein sequence ID" value="GAA1579687.1"/>
    <property type="molecule type" value="Genomic_DNA"/>
</dbReference>
<dbReference type="Proteomes" id="UP001501705">
    <property type="component" value="Unassembled WGS sequence"/>
</dbReference>
<evidence type="ECO:0000313" key="1">
    <source>
        <dbReference type="EMBL" id="GAA1579687.1"/>
    </source>
</evidence>
<comment type="caution">
    <text evidence="1">The sequence shown here is derived from an EMBL/GenBank/DDBJ whole genome shotgun (WGS) entry which is preliminary data.</text>
</comment>
<reference evidence="2" key="1">
    <citation type="journal article" date="2019" name="Int. J. Syst. Evol. Microbiol.">
        <title>The Global Catalogue of Microorganisms (GCM) 10K type strain sequencing project: providing services to taxonomists for standard genome sequencing and annotation.</title>
        <authorList>
            <consortium name="The Broad Institute Genomics Platform"/>
            <consortium name="The Broad Institute Genome Sequencing Center for Infectious Disease"/>
            <person name="Wu L."/>
            <person name="Ma J."/>
        </authorList>
    </citation>
    <scope>NUCLEOTIDE SEQUENCE [LARGE SCALE GENOMIC DNA]</scope>
    <source>
        <strain evidence="2">JCM 15572</strain>
    </source>
</reference>
<keyword evidence="2" id="KW-1185">Reference proteome</keyword>
<name>A0ABP4PFD9_9ACTN</name>
<accession>A0ABP4PFD9</accession>
<evidence type="ECO:0000313" key="2">
    <source>
        <dbReference type="Proteomes" id="UP001501705"/>
    </source>
</evidence>
<protein>
    <submittedName>
        <fullName evidence="1">Uncharacterized protein</fullName>
    </submittedName>
</protein>
<organism evidence="1 2">
    <name type="scientific">Kribbella hippodromi</name>
    <dbReference type="NCBI Taxonomy" id="434347"/>
    <lineage>
        <taxon>Bacteria</taxon>
        <taxon>Bacillati</taxon>
        <taxon>Actinomycetota</taxon>
        <taxon>Actinomycetes</taxon>
        <taxon>Propionibacteriales</taxon>
        <taxon>Kribbellaceae</taxon>
        <taxon>Kribbella</taxon>
    </lineage>
</organism>